<dbReference type="Proteomes" id="UP000626554">
    <property type="component" value="Unassembled WGS sequence"/>
</dbReference>
<keyword evidence="2" id="KW-1185">Reference proteome</keyword>
<dbReference type="RefSeq" id="WP_176898212.1">
    <property type="nucleotide sequence ID" value="NZ_JABKAV010000007.1"/>
</dbReference>
<organism evidence="1 2">
    <name type="scientific">Hymenobacter terrestris</name>
    <dbReference type="NCBI Taxonomy" id="2748310"/>
    <lineage>
        <taxon>Bacteria</taxon>
        <taxon>Pseudomonadati</taxon>
        <taxon>Bacteroidota</taxon>
        <taxon>Cytophagia</taxon>
        <taxon>Cytophagales</taxon>
        <taxon>Hymenobacteraceae</taxon>
        <taxon>Hymenobacter</taxon>
    </lineage>
</organism>
<accession>A0ABX2Q1A1</accession>
<evidence type="ECO:0008006" key="3">
    <source>
        <dbReference type="Google" id="ProtNLM"/>
    </source>
</evidence>
<dbReference type="EMBL" id="JABKAV010000007">
    <property type="protein sequence ID" value="NVO84047.1"/>
    <property type="molecule type" value="Genomic_DNA"/>
</dbReference>
<protein>
    <recommendedName>
        <fullName evidence="3">Sulfatase-modifying factor enzyme domain-containing protein</fullName>
    </recommendedName>
</protein>
<sequence length="116" mass="13475">METSTTDSNEAYKYWAMTPVPAEVTVNHGQYWQSAHFTREYITYLDLTTTAEWSQEYIRQNGLVPNNGVPNRILPPDSPRWFSPDSSFSAYSRLGVSGVYYLQTRTGRMLIYEEQF</sequence>
<evidence type="ECO:0000313" key="2">
    <source>
        <dbReference type="Proteomes" id="UP000626554"/>
    </source>
</evidence>
<proteinExistence type="predicted"/>
<gene>
    <name evidence="1" type="ORF">HW556_04050</name>
</gene>
<reference evidence="1 2" key="1">
    <citation type="submission" date="2020-05" db="EMBL/GenBank/DDBJ databases">
        <title>Hymenobacter terrestris sp. nov. and Hymenobacter lapidiphilus sp. nov., isolated from regoliths in Antarctica.</title>
        <authorList>
            <person name="Sedlacek I."/>
            <person name="Pantucek R."/>
            <person name="Zeman M."/>
            <person name="Holochova P."/>
            <person name="Kralova S."/>
            <person name="Stankova E."/>
            <person name="Sedo O."/>
            <person name="Micenkova L."/>
            <person name="Svec P."/>
            <person name="Gupta V."/>
            <person name="Sood U."/>
            <person name="Korpole U.S."/>
            <person name="Lal R."/>
        </authorList>
    </citation>
    <scope>NUCLEOTIDE SEQUENCE [LARGE SCALE GENOMIC DNA]</scope>
    <source>
        <strain evidence="1 2">P5252</strain>
    </source>
</reference>
<evidence type="ECO:0000313" key="1">
    <source>
        <dbReference type="EMBL" id="NVO84047.1"/>
    </source>
</evidence>
<name>A0ABX2Q1A1_9BACT</name>
<comment type="caution">
    <text evidence="1">The sequence shown here is derived from an EMBL/GenBank/DDBJ whole genome shotgun (WGS) entry which is preliminary data.</text>
</comment>